<dbReference type="PROSITE" id="PS50800">
    <property type="entry name" value="SAP"/>
    <property type="match status" value="1"/>
</dbReference>
<dbReference type="PANTHER" id="PTHR47447">
    <property type="entry name" value="OS03G0856100 PROTEIN"/>
    <property type="match status" value="1"/>
</dbReference>
<dbReference type="PANTHER" id="PTHR47447:SF25">
    <property type="entry name" value="SAP DOMAIN-CONTAINING PROTEIN"/>
    <property type="match status" value="1"/>
</dbReference>
<feature type="region of interest" description="Disordered" evidence="2">
    <location>
        <begin position="1"/>
        <end position="71"/>
    </location>
</feature>
<gene>
    <name evidence="4" type="ORF">SI7747_10012892</name>
</gene>
<dbReference type="Gene3D" id="1.25.40.10">
    <property type="entry name" value="Tetratricopeptide repeat domain"/>
    <property type="match status" value="2"/>
</dbReference>
<organism evidence="4">
    <name type="scientific">Spirodela intermedia</name>
    <name type="common">Intermediate duckweed</name>
    <dbReference type="NCBI Taxonomy" id="51605"/>
    <lineage>
        <taxon>Eukaryota</taxon>
        <taxon>Viridiplantae</taxon>
        <taxon>Streptophyta</taxon>
        <taxon>Embryophyta</taxon>
        <taxon>Tracheophyta</taxon>
        <taxon>Spermatophyta</taxon>
        <taxon>Magnoliopsida</taxon>
        <taxon>Liliopsida</taxon>
        <taxon>Araceae</taxon>
        <taxon>Lemnoideae</taxon>
        <taxon>Spirodela</taxon>
    </lineage>
</organism>
<evidence type="ECO:0000256" key="1">
    <source>
        <dbReference type="ARBA" id="ARBA00022737"/>
    </source>
</evidence>
<feature type="compositionally biased region" description="Acidic residues" evidence="2">
    <location>
        <begin position="613"/>
        <end position="647"/>
    </location>
</feature>
<feature type="domain" description="SAP" evidence="3">
    <location>
        <begin position="516"/>
        <end position="550"/>
    </location>
</feature>
<dbReference type="SUPFAM" id="SSF68906">
    <property type="entry name" value="SAP domain"/>
    <property type="match status" value="1"/>
</dbReference>
<keyword evidence="1" id="KW-0677">Repeat</keyword>
<proteinExistence type="predicted"/>
<sequence length="825" mass="92557">MALPLPSASEFPHHVLPTAAHRVRSSRVSMAVGTPERKTRRKKQTKEDKPSSSYSSSSTYPSSSQVSVADGARRAGDVAGVSEVIYDMIAAGLNPGPRSFHGLIVSQTLSGDDEGAMQSLRRELSAGLRPTHETFVALIRLFEILAAMEKLKFDIRQAWLVLVEELIKNKYLDDANQVFLKGAEGGLRATDELYDLLIEEDCKAGDHSNALTIAYEMEAAGRMATTFHFNCLLSVQATCGIPEIAFTTFENMEYGGEGYMKPDAESYNWVIQAYTRAESYDRVQDVTELLGMMVEDHRRIQPNVKTYALLVECFTKYCVVREAIRHFRALKNFEGWTKILYNEGKFGDPLSLYLRAICREGRAVDLLEALEAMAKENQPIPPRAMILNRKYRSLVSSWIEPLQEEADLGFEIDYVARYIAEGGLTGERMRWVPRRGKAPLDPDALGFAYSNPIETSFKQRCLEDWKIYHRKLLRIFKNEGPAVLGDVSQYDIIRVEERLKKIIKGPEQNALKPKAASKMVVSELKEELEAQGLPTDGTRQVLYQRVQKARRINRSRGRPLWVPPVEEEEEDIDEELDELISRIKLEDGNTEFWKRRFLGEGLKDVQQKLSETEDTEVIDILDDPDVTEDAPKEPDDEEAEEEEEVEQTESQTDVRVKDKDVERSKPLQMIGVQLLKDSEQTSSTTSKSQRKIARASFELSFISILRSDNLYVYLNSLLFKDVIELGGTPTIGDCAMILRAAIRAPAPSAFLGILQKTHSLGYVFGSPLYDEVITLCLDLGEQDAAIAIVADMETTGIKVPDETLDQVLAAKQGGDASTAGDLTLP</sequence>
<dbReference type="InterPro" id="IPR011990">
    <property type="entry name" value="TPR-like_helical_dom_sf"/>
</dbReference>
<evidence type="ECO:0000256" key="2">
    <source>
        <dbReference type="SAM" id="MobiDB-lite"/>
    </source>
</evidence>
<name>A0A7I8J8S8_SPIIN</name>
<evidence type="ECO:0000313" key="5">
    <source>
        <dbReference type="Proteomes" id="UP001189122"/>
    </source>
</evidence>
<keyword evidence="5" id="KW-1185">Reference proteome</keyword>
<dbReference type="EMBL" id="LR743597">
    <property type="protein sequence ID" value="CAA2627239.1"/>
    <property type="molecule type" value="Genomic_DNA"/>
</dbReference>
<feature type="compositionally biased region" description="Low complexity" evidence="2">
    <location>
        <begin position="51"/>
        <end position="70"/>
    </location>
</feature>
<dbReference type="Pfam" id="PF02037">
    <property type="entry name" value="SAP"/>
    <property type="match status" value="1"/>
</dbReference>
<dbReference type="Gene3D" id="1.10.720.30">
    <property type="entry name" value="SAP domain"/>
    <property type="match status" value="1"/>
</dbReference>
<reference evidence="4 5" key="1">
    <citation type="submission" date="2019-12" db="EMBL/GenBank/DDBJ databases">
        <authorList>
            <person name="Scholz U."/>
            <person name="Mascher M."/>
            <person name="Fiebig A."/>
        </authorList>
    </citation>
    <scope>NUCLEOTIDE SEQUENCE</scope>
</reference>
<feature type="region of interest" description="Disordered" evidence="2">
    <location>
        <begin position="613"/>
        <end position="660"/>
    </location>
</feature>
<evidence type="ECO:0000313" key="4">
    <source>
        <dbReference type="EMBL" id="CAA2627239.1"/>
    </source>
</evidence>
<accession>A0A7I8J8S8</accession>
<dbReference type="AlphaFoldDB" id="A0A7I8J8S8"/>
<protein>
    <recommendedName>
        <fullName evidence="3">SAP domain-containing protein</fullName>
    </recommendedName>
</protein>
<dbReference type="SMART" id="SM00513">
    <property type="entry name" value="SAP"/>
    <property type="match status" value="1"/>
</dbReference>
<evidence type="ECO:0000259" key="3">
    <source>
        <dbReference type="PROSITE" id="PS50800"/>
    </source>
</evidence>
<dbReference type="Proteomes" id="UP001189122">
    <property type="component" value="Unassembled WGS sequence"/>
</dbReference>
<dbReference type="EMBL" id="CACRZD030000010">
    <property type="protein sequence ID" value="CAA6666499.1"/>
    <property type="molecule type" value="Genomic_DNA"/>
</dbReference>
<dbReference type="InterPro" id="IPR003034">
    <property type="entry name" value="SAP_dom"/>
</dbReference>
<dbReference type="InterPro" id="IPR036361">
    <property type="entry name" value="SAP_dom_sf"/>
</dbReference>